<accession>A0A7D5IUN3</accession>
<organism evidence="1 2">
    <name type="scientific">Microbacterium oleivorans</name>
    <dbReference type="NCBI Taxonomy" id="273677"/>
    <lineage>
        <taxon>Bacteria</taxon>
        <taxon>Bacillati</taxon>
        <taxon>Actinomycetota</taxon>
        <taxon>Actinomycetes</taxon>
        <taxon>Micrococcales</taxon>
        <taxon>Microbacteriaceae</taxon>
        <taxon>Microbacterium</taxon>
    </lineage>
</organism>
<sequence length="100" mass="11190">MAEPDAGSRRLELMLRRPRIHLLPGVRPTVVIAGRGQPAQWGLGTWMIPADARVEIGVFLFNRLWRFGEAQITVLSDHTGVEYRAPWLPYGAGRVGLSTR</sequence>
<dbReference type="EMBL" id="CP058316">
    <property type="protein sequence ID" value="QLD13154.1"/>
    <property type="molecule type" value="Genomic_DNA"/>
</dbReference>
<name>A0A7D5IUN3_9MICO</name>
<gene>
    <name evidence="1" type="ORF">HW566_01145</name>
</gene>
<evidence type="ECO:0000313" key="2">
    <source>
        <dbReference type="Proteomes" id="UP000509638"/>
    </source>
</evidence>
<evidence type="ECO:0000313" key="1">
    <source>
        <dbReference type="EMBL" id="QLD13154.1"/>
    </source>
</evidence>
<protein>
    <submittedName>
        <fullName evidence="1">Uncharacterized protein</fullName>
    </submittedName>
</protein>
<proteinExistence type="predicted"/>
<dbReference type="Proteomes" id="UP000509638">
    <property type="component" value="Chromosome"/>
</dbReference>
<dbReference type="AlphaFoldDB" id="A0A7D5IUN3"/>
<reference evidence="1 2" key="1">
    <citation type="submission" date="2020-06" db="EMBL/GenBank/DDBJ databases">
        <authorList>
            <person name="Jo H."/>
        </authorList>
    </citation>
    <scope>NUCLEOTIDE SEQUENCE [LARGE SCALE GENOMIC DNA]</scope>
    <source>
        <strain evidence="1 2">I46</strain>
    </source>
</reference>